<dbReference type="AlphaFoldDB" id="A0A5C8GG80"/>
<protein>
    <submittedName>
        <fullName evidence="1">Uncharacterized protein</fullName>
    </submittedName>
</protein>
<dbReference type="RefSeq" id="WP_147785650.1">
    <property type="nucleotide sequence ID" value="NZ_SDIK01000055.1"/>
</dbReference>
<reference evidence="2" key="1">
    <citation type="submission" date="2019-05" db="EMBL/GenBank/DDBJ databases">
        <title>Prevotella brunnea sp. nov., isolated from a wound of a patient.</title>
        <authorList>
            <person name="Buhl M."/>
        </authorList>
    </citation>
    <scope>NUCLEOTIDE SEQUENCE [LARGE SCALE GENOMIC DNA]</scope>
    <source>
        <strain evidence="2">A2672</strain>
    </source>
</reference>
<name>A0A5C8GG80_9BACT</name>
<accession>A0A5C8GG80</accession>
<comment type="caution">
    <text evidence="1">The sequence shown here is derived from an EMBL/GenBank/DDBJ whole genome shotgun (WGS) entry which is preliminary data.</text>
</comment>
<dbReference type="EMBL" id="SDIK01000055">
    <property type="protein sequence ID" value="TXJ60927.1"/>
    <property type="molecule type" value="Genomic_DNA"/>
</dbReference>
<keyword evidence="2" id="KW-1185">Reference proteome</keyword>
<proteinExistence type="predicted"/>
<dbReference type="OrthoDB" id="1069414at2"/>
<evidence type="ECO:0000313" key="1">
    <source>
        <dbReference type="EMBL" id="TXJ60927.1"/>
    </source>
</evidence>
<sequence>MNRFSWIELCVLLFLAACGDNIDFEYSDYHCNLTIDNSTHLDATLASAMNVGSPGVFTVIKPMFKNGANYFNFTNNHGLSSEKRFNAIDLRLESHHHVGMKQGLIVGFGNLEQPAKFYAYDLQCPNCFHLKTFPMRSYELTLNEAGTAFCKTCRRSYNMNTGGNIVSGDKGKSLVKYRANTTGPNGLLRVY</sequence>
<evidence type="ECO:0000313" key="2">
    <source>
        <dbReference type="Proteomes" id="UP000321612"/>
    </source>
</evidence>
<organism evidence="1 2">
    <name type="scientific">Prevotella brunnea</name>
    <dbReference type="NCBI Taxonomy" id="2508867"/>
    <lineage>
        <taxon>Bacteria</taxon>
        <taxon>Pseudomonadati</taxon>
        <taxon>Bacteroidota</taxon>
        <taxon>Bacteroidia</taxon>
        <taxon>Bacteroidales</taxon>
        <taxon>Prevotellaceae</taxon>
        <taxon>Prevotella</taxon>
    </lineage>
</organism>
<dbReference type="Proteomes" id="UP000321612">
    <property type="component" value="Unassembled WGS sequence"/>
</dbReference>
<gene>
    <name evidence="1" type="ORF">ETF27_07470</name>
</gene>